<dbReference type="Gene3D" id="1.10.443.10">
    <property type="entry name" value="Intergrase catalytic core"/>
    <property type="match status" value="1"/>
</dbReference>
<keyword evidence="2 4" id="KW-0238">DNA-binding</keyword>
<dbReference type="InterPro" id="IPR002104">
    <property type="entry name" value="Integrase_catalytic"/>
</dbReference>
<evidence type="ECO:0000256" key="1">
    <source>
        <dbReference type="ARBA" id="ARBA00008857"/>
    </source>
</evidence>
<dbReference type="CDD" id="cd01189">
    <property type="entry name" value="INT_ICEBs1_C_like"/>
    <property type="match status" value="1"/>
</dbReference>
<dbReference type="RefSeq" id="WP_344967371.1">
    <property type="nucleotide sequence ID" value="NZ_BAABDD010000003.1"/>
</dbReference>
<dbReference type="PROSITE" id="PS51898">
    <property type="entry name" value="TYR_RECOMBINASE"/>
    <property type="match status" value="1"/>
</dbReference>
<protein>
    <submittedName>
        <fullName evidence="7">Site-specific integrase</fullName>
    </submittedName>
</protein>
<evidence type="ECO:0000313" key="8">
    <source>
        <dbReference type="Proteomes" id="UP001500908"/>
    </source>
</evidence>
<organism evidence="7 8">
    <name type="scientific">Salinactinospora qingdaonensis</name>
    <dbReference type="NCBI Taxonomy" id="702744"/>
    <lineage>
        <taxon>Bacteria</taxon>
        <taxon>Bacillati</taxon>
        <taxon>Actinomycetota</taxon>
        <taxon>Actinomycetes</taxon>
        <taxon>Streptosporangiales</taxon>
        <taxon>Nocardiopsidaceae</taxon>
        <taxon>Salinactinospora</taxon>
    </lineage>
</organism>
<comment type="caution">
    <text evidence="7">The sequence shown here is derived from an EMBL/GenBank/DDBJ whole genome shotgun (WGS) entry which is preliminary data.</text>
</comment>
<evidence type="ECO:0000259" key="6">
    <source>
        <dbReference type="PROSITE" id="PS51900"/>
    </source>
</evidence>
<gene>
    <name evidence="7" type="ORF">GCM10022402_07830</name>
</gene>
<keyword evidence="8" id="KW-1185">Reference proteome</keyword>
<sequence>MARAWVYDRTQDKQYREAVAKAKQAKRTPPARWLVRYYDPAGRMKSGGTFKKKPQAEKRQAEIENQLADGSYRDPALSKVSVGVIAEAWWSAKTDLEQGSRDLYRDHLDNYVLPRWGTTPVSAVRYQDVVDWVLALQADPRKGKGDDPISPATIRGVHLVLLSVMEWAVKSEYIGRNPARGVPLPKLPPRDHVYLSHVEAERLALASGPHGTVIRFLAYTGLRWSEVSALTVGRLDLETRRAHIDRAYKDNKGKLTLGRPKKGEVRSVPVPAFLVGELADLVDGRSCEDLVFTAARGGPIWLRNWRPRVFNKAVTNAGLTGRGLTPHKLRHTAASLAIAAGADVYVVQTMLGHRKPSITLDTYGHLWPDRLDEVADALGAKRSEHLAQLQRRDAA</sequence>
<feature type="domain" description="Tyr recombinase" evidence="5">
    <location>
        <begin position="190"/>
        <end position="376"/>
    </location>
</feature>
<evidence type="ECO:0000256" key="2">
    <source>
        <dbReference type="ARBA" id="ARBA00023125"/>
    </source>
</evidence>
<comment type="similarity">
    <text evidence="1">Belongs to the 'phage' integrase family.</text>
</comment>
<reference evidence="8" key="1">
    <citation type="journal article" date="2019" name="Int. J. Syst. Evol. Microbiol.">
        <title>The Global Catalogue of Microorganisms (GCM) 10K type strain sequencing project: providing services to taxonomists for standard genome sequencing and annotation.</title>
        <authorList>
            <consortium name="The Broad Institute Genomics Platform"/>
            <consortium name="The Broad Institute Genome Sequencing Center for Infectious Disease"/>
            <person name="Wu L."/>
            <person name="Ma J."/>
        </authorList>
    </citation>
    <scope>NUCLEOTIDE SEQUENCE [LARGE SCALE GENOMIC DNA]</scope>
    <source>
        <strain evidence="8">JCM 17137</strain>
    </source>
</reference>
<evidence type="ECO:0000313" key="7">
    <source>
        <dbReference type="EMBL" id="GAA3729592.1"/>
    </source>
</evidence>
<dbReference type="PANTHER" id="PTHR30349">
    <property type="entry name" value="PHAGE INTEGRASE-RELATED"/>
    <property type="match status" value="1"/>
</dbReference>
<dbReference type="InterPro" id="IPR010998">
    <property type="entry name" value="Integrase_recombinase_N"/>
</dbReference>
<name>A0ABP7F4S4_9ACTN</name>
<dbReference type="PROSITE" id="PS51900">
    <property type="entry name" value="CB"/>
    <property type="match status" value="1"/>
</dbReference>
<dbReference type="Gene3D" id="1.10.150.130">
    <property type="match status" value="1"/>
</dbReference>
<dbReference type="Proteomes" id="UP001500908">
    <property type="component" value="Unassembled WGS sequence"/>
</dbReference>
<dbReference type="SUPFAM" id="SSF56349">
    <property type="entry name" value="DNA breaking-rejoining enzymes"/>
    <property type="match status" value="1"/>
</dbReference>
<proteinExistence type="inferred from homology"/>
<feature type="domain" description="Core-binding (CB)" evidence="6">
    <location>
        <begin position="80"/>
        <end position="169"/>
    </location>
</feature>
<dbReference type="InterPro" id="IPR013762">
    <property type="entry name" value="Integrase-like_cat_sf"/>
</dbReference>
<dbReference type="Pfam" id="PF00589">
    <property type="entry name" value="Phage_integrase"/>
    <property type="match status" value="1"/>
</dbReference>
<dbReference type="EMBL" id="BAABDD010000003">
    <property type="protein sequence ID" value="GAA3729592.1"/>
    <property type="molecule type" value="Genomic_DNA"/>
</dbReference>
<dbReference type="InterPro" id="IPR011010">
    <property type="entry name" value="DNA_brk_join_enz"/>
</dbReference>
<dbReference type="PANTHER" id="PTHR30349:SF64">
    <property type="entry name" value="PROPHAGE INTEGRASE INTD-RELATED"/>
    <property type="match status" value="1"/>
</dbReference>
<dbReference type="InterPro" id="IPR044068">
    <property type="entry name" value="CB"/>
</dbReference>
<keyword evidence="3" id="KW-0233">DNA recombination</keyword>
<evidence type="ECO:0000256" key="4">
    <source>
        <dbReference type="PROSITE-ProRule" id="PRU01248"/>
    </source>
</evidence>
<evidence type="ECO:0000256" key="3">
    <source>
        <dbReference type="ARBA" id="ARBA00023172"/>
    </source>
</evidence>
<accession>A0ABP7F4S4</accession>
<evidence type="ECO:0000259" key="5">
    <source>
        <dbReference type="PROSITE" id="PS51898"/>
    </source>
</evidence>
<dbReference type="InterPro" id="IPR050090">
    <property type="entry name" value="Tyrosine_recombinase_XerCD"/>
</dbReference>